<comment type="caution">
    <text evidence="1">The sequence shown here is derived from an EMBL/GenBank/DDBJ whole genome shotgun (WGS) entry which is preliminary data.</text>
</comment>
<gene>
    <name evidence="1" type="ORF">CR513_48700</name>
</gene>
<evidence type="ECO:0000313" key="1">
    <source>
        <dbReference type="EMBL" id="RDX71888.1"/>
    </source>
</evidence>
<evidence type="ECO:0000313" key="2">
    <source>
        <dbReference type="Proteomes" id="UP000257109"/>
    </source>
</evidence>
<name>A0A371F0R2_MUCPR</name>
<keyword evidence="2" id="KW-1185">Reference proteome</keyword>
<reference evidence="1" key="1">
    <citation type="submission" date="2018-05" db="EMBL/GenBank/DDBJ databases">
        <title>Draft genome of Mucuna pruriens seed.</title>
        <authorList>
            <person name="Nnadi N.E."/>
            <person name="Vos R."/>
            <person name="Hasami M.H."/>
            <person name="Devisetty U.K."/>
            <person name="Aguiy J.C."/>
        </authorList>
    </citation>
    <scope>NUCLEOTIDE SEQUENCE [LARGE SCALE GENOMIC DNA]</scope>
    <source>
        <strain evidence="1">JCA_2017</strain>
    </source>
</reference>
<sequence>MEMYVKSNQYNMWKIITKEDVIVNKPKVEFHYPSTKCKSKKVATLMRHYKIFVMKESETIDEIHEFFKDQNKLKILDSLSKSITIQDACNMKTLTLDKLLKALRVHEVHLQKREKLNAKDPITLTIGETSTKR</sequence>
<dbReference type="OrthoDB" id="1000712at2759"/>
<accession>A0A371F0R2</accession>
<evidence type="ECO:0008006" key="3">
    <source>
        <dbReference type="Google" id="ProtNLM"/>
    </source>
</evidence>
<proteinExistence type="predicted"/>
<dbReference type="AlphaFoldDB" id="A0A371F0R2"/>
<dbReference type="EMBL" id="QJKJ01011151">
    <property type="protein sequence ID" value="RDX71888.1"/>
    <property type="molecule type" value="Genomic_DNA"/>
</dbReference>
<protein>
    <recommendedName>
        <fullName evidence="3">UBN2 domain-containing protein</fullName>
    </recommendedName>
</protein>
<organism evidence="1 2">
    <name type="scientific">Mucuna pruriens</name>
    <name type="common">Velvet bean</name>
    <name type="synonym">Dolichos pruriens</name>
    <dbReference type="NCBI Taxonomy" id="157652"/>
    <lineage>
        <taxon>Eukaryota</taxon>
        <taxon>Viridiplantae</taxon>
        <taxon>Streptophyta</taxon>
        <taxon>Embryophyta</taxon>
        <taxon>Tracheophyta</taxon>
        <taxon>Spermatophyta</taxon>
        <taxon>Magnoliopsida</taxon>
        <taxon>eudicotyledons</taxon>
        <taxon>Gunneridae</taxon>
        <taxon>Pentapetalae</taxon>
        <taxon>rosids</taxon>
        <taxon>fabids</taxon>
        <taxon>Fabales</taxon>
        <taxon>Fabaceae</taxon>
        <taxon>Papilionoideae</taxon>
        <taxon>50 kb inversion clade</taxon>
        <taxon>NPAAA clade</taxon>
        <taxon>indigoferoid/millettioid clade</taxon>
        <taxon>Phaseoleae</taxon>
        <taxon>Mucuna</taxon>
    </lineage>
</organism>
<feature type="non-terminal residue" evidence="1">
    <location>
        <position position="1"/>
    </location>
</feature>
<dbReference type="Proteomes" id="UP000257109">
    <property type="component" value="Unassembled WGS sequence"/>
</dbReference>